<dbReference type="PANTHER" id="PTHR36456">
    <property type="entry name" value="UPF0232 PROTEIN SCO3875"/>
    <property type="match status" value="1"/>
</dbReference>
<gene>
    <name evidence="2" type="ORF">ATL40_2769</name>
</gene>
<name>A0A2A9D493_9MICO</name>
<dbReference type="RefSeq" id="WP_245867132.1">
    <property type="nucleotide sequence ID" value="NZ_PDJD01000001.1"/>
</dbReference>
<dbReference type="Proteomes" id="UP000224915">
    <property type="component" value="Unassembled WGS sequence"/>
</dbReference>
<dbReference type="Pfam" id="PF05258">
    <property type="entry name" value="DciA"/>
    <property type="match status" value="1"/>
</dbReference>
<protein>
    <submittedName>
        <fullName evidence="2">Putative nucleic acid-binding Zn ribbon protein</fullName>
    </submittedName>
</protein>
<keyword evidence="3" id="KW-1185">Reference proteome</keyword>
<feature type="region of interest" description="Disordered" evidence="1">
    <location>
        <begin position="1"/>
        <end position="71"/>
    </location>
</feature>
<dbReference type="EMBL" id="PDJD01000001">
    <property type="protein sequence ID" value="PFG21146.1"/>
    <property type="molecule type" value="Genomic_DNA"/>
</dbReference>
<accession>A0A2A9D493</accession>
<dbReference type="InterPro" id="IPR007922">
    <property type="entry name" value="DciA-like"/>
</dbReference>
<proteinExistence type="predicted"/>
<evidence type="ECO:0000313" key="2">
    <source>
        <dbReference type="EMBL" id="PFG21146.1"/>
    </source>
</evidence>
<dbReference type="PANTHER" id="PTHR36456:SF1">
    <property type="entry name" value="UPF0232 PROTEIN SCO3875"/>
    <property type="match status" value="1"/>
</dbReference>
<reference evidence="2 3" key="1">
    <citation type="submission" date="2017-10" db="EMBL/GenBank/DDBJ databases">
        <title>Sequencing the genomes of 1000 actinobacteria strains.</title>
        <authorList>
            <person name="Klenk H.-P."/>
        </authorList>
    </citation>
    <scope>NUCLEOTIDE SEQUENCE [LARGE SCALE GENOMIC DNA]</scope>
    <source>
        <strain evidence="2 3">DSM 21801</strain>
    </source>
</reference>
<evidence type="ECO:0000256" key="1">
    <source>
        <dbReference type="SAM" id="MobiDB-lite"/>
    </source>
</evidence>
<sequence>MSCEEQPEPTGDSTRTGQVRGLDDAAAAALARARAVARDKGLRPGAPGRRRATRTPGTGPGFPVTRSRDPQAVGEALKRLVAAREWSSELSVGGVTARWPQVVGREVAEHATPETFTDGRLVVRASSTAWATQLRLLLPQIERRIAEEVGDGVVQEITIIGPGAPTWRYGNRVVKGRGPRDTYG</sequence>
<comment type="caution">
    <text evidence="2">The sequence shown here is derived from an EMBL/GenBank/DDBJ whole genome shotgun (WGS) entry which is preliminary data.</text>
</comment>
<organism evidence="2 3">
    <name type="scientific">Serinibacter salmoneus</name>
    <dbReference type="NCBI Taxonomy" id="556530"/>
    <lineage>
        <taxon>Bacteria</taxon>
        <taxon>Bacillati</taxon>
        <taxon>Actinomycetota</taxon>
        <taxon>Actinomycetes</taxon>
        <taxon>Micrococcales</taxon>
        <taxon>Beutenbergiaceae</taxon>
        <taxon>Serinibacter</taxon>
    </lineage>
</organism>
<feature type="compositionally biased region" description="Low complexity" evidence="1">
    <location>
        <begin position="24"/>
        <end position="34"/>
    </location>
</feature>
<evidence type="ECO:0000313" key="3">
    <source>
        <dbReference type="Proteomes" id="UP000224915"/>
    </source>
</evidence>
<dbReference type="AlphaFoldDB" id="A0A2A9D493"/>